<organism evidence="4 5">
    <name type="scientific">Xylaria arbuscula</name>
    <dbReference type="NCBI Taxonomy" id="114810"/>
    <lineage>
        <taxon>Eukaryota</taxon>
        <taxon>Fungi</taxon>
        <taxon>Dikarya</taxon>
        <taxon>Ascomycota</taxon>
        <taxon>Pezizomycotina</taxon>
        <taxon>Sordariomycetes</taxon>
        <taxon>Xylariomycetidae</taxon>
        <taxon>Xylariales</taxon>
        <taxon>Xylariaceae</taxon>
        <taxon>Xylaria</taxon>
    </lineage>
</organism>
<feature type="region of interest" description="Disordered" evidence="2">
    <location>
        <begin position="31"/>
        <end position="63"/>
    </location>
</feature>
<comment type="caution">
    <text evidence="4">The sequence shown here is derived from an EMBL/GenBank/DDBJ whole genome shotgun (WGS) entry which is preliminary data.</text>
</comment>
<reference evidence="4" key="1">
    <citation type="submission" date="2022-07" db="EMBL/GenBank/DDBJ databases">
        <title>Genome Sequence of Xylaria arbuscula.</title>
        <authorList>
            <person name="Buettner E."/>
        </authorList>
    </citation>
    <scope>NUCLEOTIDE SEQUENCE</scope>
    <source>
        <strain evidence="4">VT107</strain>
    </source>
</reference>
<keyword evidence="3" id="KW-1133">Transmembrane helix</keyword>
<dbReference type="EMBL" id="JANPWZ010001038">
    <property type="protein sequence ID" value="KAJ3569414.1"/>
    <property type="molecule type" value="Genomic_DNA"/>
</dbReference>
<keyword evidence="3" id="KW-0812">Transmembrane</keyword>
<evidence type="ECO:0008006" key="6">
    <source>
        <dbReference type="Google" id="ProtNLM"/>
    </source>
</evidence>
<dbReference type="GO" id="GO:0008270">
    <property type="term" value="F:zinc ion binding"/>
    <property type="evidence" value="ECO:0007669"/>
    <property type="project" value="InterPro"/>
</dbReference>
<dbReference type="InterPro" id="IPR052973">
    <property type="entry name" value="Fungal_sec-metab_reg_TF"/>
</dbReference>
<dbReference type="InterPro" id="IPR001138">
    <property type="entry name" value="Zn2Cys6_DnaBD"/>
</dbReference>
<dbReference type="Proteomes" id="UP001148614">
    <property type="component" value="Unassembled WGS sequence"/>
</dbReference>
<keyword evidence="3" id="KW-0472">Membrane</keyword>
<evidence type="ECO:0000256" key="2">
    <source>
        <dbReference type="SAM" id="MobiDB-lite"/>
    </source>
</evidence>
<feature type="compositionally biased region" description="Basic residues" evidence="2">
    <location>
        <begin position="82"/>
        <end position="98"/>
    </location>
</feature>
<evidence type="ECO:0000313" key="5">
    <source>
        <dbReference type="Proteomes" id="UP001148614"/>
    </source>
</evidence>
<protein>
    <recommendedName>
        <fullName evidence="6">Zn(2)-C6 fungal-type domain-containing protein</fullName>
    </recommendedName>
</protein>
<accession>A0A9W8ND58</accession>
<feature type="transmembrane region" description="Helical" evidence="3">
    <location>
        <begin position="735"/>
        <end position="753"/>
    </location>
</feature>
<keyword evidence="1" id="KW-0539">Nucleus</keyword>
<dbReference type="CDD" id="cd00067">
    <property type="entry name" value="GAL4"/>
    <property type="match status" value="1"/>
</dbReference>
<dbReference type="GO" id="GO:0000981">
    <property type="term" value="F:DNA-binding transcription factor activity, RNA polymerase II-specific"/>
    <property type="evidence" value="ECO:0007669"/>
    <property type="project" value="InterPro"/>
</dbReference>
<name>A0A9W8ND58_9PEZI</name>
<feature type="region of interest" description="Disordered" evidence="2">
    <location>
        <begin position="409"/>
        <end position="449"/>
    </location>
</feature>
<dbReference type="VEuPathDB" id="FungiDB:F4678DRAFT_8528"/>
<dbReference type="AlphaFoldDB" id="A0A9W8ND58"/>
<evidence type="ECO:0000256" key="1">
    <source>
        <dbReference type="ARBA" id="ARBA00023242"/>
    </source>
</evidence>
<proteinExistence type="predicted"/>
<sequence>MSDSMYDGWRAVDIANEAFRWCSYGLSTEGSLRKKEEDIEDKQKEDSSTPDTQANGRTTRDPRLYTGWSGVLAMDEVTARGAGKRANPHLAVGKKRLQPKPLSPPAGPCSSVREKQSATALADVVLPTSFHLPLHSDDILPDGNTYPSWGGPTRWSSSTALEPPLCWNHNELATMTSIGFATNDTAQNRESNIISPPHRELGFPATDGNLTTINDTGSCNMGGTDGSLSYKPFERWHVPDHSTAPFLTASFANLVHYPSLPYTDAHAYTHTRPHAAESIGLFDPGSNIAELQHGFTGAGDTSPSFRYPHVNFPAASAFPYEKPRNLGAALFDPENKFSVSRCHSGHVFNANRHLGPDGFHVPGNNGPWYEAETPTPSFDPVVTQPSPQGHSFLAGGPRWNGDYKRAITGLGRPMTNASKAAQGEEKTPRPRRPRGQLLPRDREETSNTRKRKACIRCRMQKIRCIPDPSKPETECCLCCRKVLLLETKKVIHRIPCLRWNLNEAVLFRVGGLEFTKRWTGMSVENIQPCDWADERVVTIHIGITTLLCDALPLKVRRFKPNSTDIQHRRWQPNEAEPPVWIHVPAYALADVDAASQDYRRFIALNAEEAIRRFTQDTTIDYYVRSTFATALCHSAKVANKGFEKTKGDPAKLFRSYFRLWLASRFTIGTAYMTNDHEALEGSAYPPAFDGGRQFVSRMITAQFDSIGYKHVLAKLKREVLEELWLLMQKRTETTFFTVYLVVFMMLHEISVACQDRRRRAKEQGLQTYYDLEDVAAKIQHGADIILGHWHYYKGDLDPLAVINGANAARVFGNEYPQEVELLRMTCEKFADMS</sequence>
<feature type="region of interest" description="Disordered" evidence="2">
    <location>
        <begin position="80"/>
        <end position="111"/>
    </location>
</feature>
<dbReference type="PANTHER" id="PTHR35392:SF3">
    <property type="entry name" value="ZN(2)-C6 FUNGAL-TYPE DOMAIN-CONTAINING PROTEIN"/>
    <property type="match status" value="1"/>
</dbReference>
<dbReference type="PANTHER" id="PTHR35392">
    <property type="entry name" value="ZN(II)2CYS6 TRANSCRIPTION FACTOR (EUROFUNG)-RELATED-RELATED"/>
    <property type="match status" value="1"/>
</dbReference>
<keyword evidence="5" id="KW-1185">Reference proteome</keyword>
<gene>
    <name evidence="4" type="ORF">NPX13_g6098</name>
</gene>
<feature type="compositionally biased region" description="Basic and acidic residues" evidence="2">
    <location>
        <begin position="31"/>
        <end position="47"/>
    </location>
</feature>
<evidence type="ECO:0000256" key="3">
    <source>
        <dbReference type="SAM" id="Phobius"/>
    </source>
</evidence>
<evidence type="ECO:0000313" key="4">
    <source>
        <dbReference type="EMBL" id="KAJ3569414.1"/>
    </source>
</evidence>